<feature type="coiled-coil region" evidence="5">
    <location>
        <begin position="711"/>
        <end position="738"/>
    </location>
</feature>
<dbReference type="Proteomes" id="UP000077469">
    <property type="component" value="Chromosome"/>
</dbReference>
<proteinExistence type="predicted"/>
<reference evidence="8 9" key="1">
    <citation type="submission" date="2014-01" db="EMBL/GenBank/DDBJ databases">
        <title>Genome sequencing of Thermotog hypogea.</title>
        <authorList>
            <person name="Zhang X."/>
            <person name="Alvare G."/>
            <person name="Fristensky B."/>
            <person name="Chen L."/>
            <person name="Suen T."/>
            <person name="Chen Q."/>
            <person name="Ma K."/>
        </authorList>
    </citation>
    <scope>NUCLEOTIDE SEQUENCE [LARGE SCALE GENOMIC DNA]</scope>
    <source>
        <strain evidence="8 9">DSM 11164</strain>
    </source>
</reference>
<protein>
    <recommendedName>
        <fullName evidence="7">O-antigen ligase-related domain-containing protein</fullName>
    </recommendedName>
</protein>
<dbReference type="KEGG" id="phy:AJ81_10455"/>
<feature type="transmembrane region" description="Helical" evidence="6">
    <location>
        <begin position="91"/>
        <end position="113"/>
    </location>
</feature>
<dbReference type="GO" id="GO:0016020">
    <property type="term" value="C:membrane"/>
    <property type="evidence" value="ECO:0007669"/>
    <property type="project" value="UniProtKB-SubCell"/>
</dbReference>
<evidence type="ECO:0000256" key="6">
    <source>
        <dbReference type="SAM" id="Phobius"/>
    </source>
</evidence>
<gene>
    <name evidence="8" type="ORF">AJ81_10455</name>
</gene>
<dbReference type="PATRIC" id="fig|1123384.7.peg.2098"/>
<comment type="subcellular location">
    <subcellularLocation>
        <location evidence="1">Membrane</location>
        <topology evidence="1">Multi-pass membrane protein</topology>
    </subcellularLocation>
</comment>
<evidence type="ECO:0000259" key="7">
    <source>
        <dbReference type="Pfam" id="PF04932"/>
    </source>
</evidence>
<evidence type="ECO:0000313" key="9">
    <source>
        <dbReference type="Proteomes" id="UP000077469"/>
    </source>
</evidence>
<organism evidence="8 9">
    <name type="scientific">Pseudothermotoga hypogea DSM 11164 = NBRC 106472</name>
    <dbReference type="NCBI Taxonomy" id="1123384"/>
    <lineage>
        <taxon>Bacteria</taxon>
        <taxon>Thermotogati</taxon>
        <taxon>Thermotogota</taxon>
        <taxon>Thermotogae</taxon>
        <taxon>Thermotogales</taxon>
        <taxon>Thermotogaceae</taxon>
        <taxon>Pseudothermotoga</taxon>
    </lineage>
</organism>
<dbReference type="EMBL" id="CP007141">
    <property type="protein sequence ID" value="AJC74929.1"/>
    <property type="molecule type" value="Genomic_DNA"/>
</dbReference>
<feature type="transmembrane region" description="Helical" evidence="6">
    <location>
        <begin position="30"/>
        <end position="49"/>
    </location>
</feature>
<dbReference type="PANTHER" id="PTHR37422:SF23">
    <property type="entry name" value="TEICHURONIC ACID BIOSYNTHESIS PROTEIN TUAE"/>
    <property type="match status" value="1"/>
</dbReference>
<name>A0A0X1KUH6_9THEM</name>
<evidence type="ECO:0000313" key="8">
    <source>
        <dbReference type="EMBL" id="AJC74929.1"/>
    </source>
</evidence>
<dbReference type="AlphaFoldDB" id="A0A0X1KUH6"/>
<keyword evidence="5" id="KW-0175">Coiled coil</keyword>
<evidence type="ECO:0000256" key="4">
    <source>
        <dbReference type="ARBA" id="ARBA00023136"/>
    </source>
</evidence>
<feature type="transmembrane region" description="Helical" evidence="6">
    <location>
        <begin position="269"/>
        <end position="287"/>
    </location>
</feature>
<evidence type="ECO:0000256" key="5">
    <source>
        <dbReference type="SAM" id="Coils"/>
    </source>
</evidence>
<feature type="transmembrane region" description="Helical" evidence="6">
    <location>
        <begin position="231"/>
        <end position="248"/>
    </location>
</feature>
<evidence type="ECO:0000256" key="3">
    <source>
        <dbReference type="ARBA" id="ARBA00022989"/>
    </source>
</evidence>
<feature type="coiled-coil region" evidence="5">
    <location>
        <begin position="511"/>
        <end position="538"/>
    </location>
</feature>
<dbReference type="InterPro" id="IPR051533">
    <property type="entry name" value="WaaL-like"/>
</dbReference>
<keyword evidence="9" id="KW-1185">Reference proteome</keyword>
<dbReference type="STRING" id="1123384.AJ81_10455"/>
<dbReference type="OrthoDB" id="36138at2"/>
<dbReference type="PaxDb" id="1123384-AJ81_10455"/>
<keyword evidence="2 6" id="KW-0812">Transmembrane</keyword>
<feature type="transmembrane region" description="Helical" evidence="6">
    <location>
        <begin position="473"/>
        <end position="492"/>
    </location>
</feature>
<feature type="transmembrane region" description="Helical" evidence="6">
    <location>
        <begin position="378"/>
        <end position="398"/>
    </location>
</feature>
<feature type="transmembrane region" description="Helical" evidence="6">
    <location>
        <begin position="204"/>
        <end position="225"/>
    </location>
</feature>
<dbReference type="InterPro" id="IPR007016">
    <property type="entry name" value="O-antigen_ligase-rel_domated"/>
</dbReference>
<feature type="transmembrane region" description="Helical" evidence="6">
    <location>
        <begin position="7"/>
        <end position="24"/>
    </location>
</feature>
<dbReference type="Pfam" id="PF04932">
    <property type="entry name" value="Wzy_C"/>
    <property type="match status" value="1"/>
</dbReference>
<evidence type="ECO:0000256" key="1">
    <source>
        <dbReference type="ARBA" id="ARBA00004141"/>
    </source>
</evidence>
<accession>A0A0X1KUH6</accession>
<feature type="transmembrane region" description="Helical" evidence="6">
    <location>
        <begin position="61"/>
        <end position="85"/>
    </location>
</feature>
<dbReference type="RefSeq" id="WP_031502752.1">
    <property type="nucleotide sequence ID" value="NC_022795.1"/>
</dbReference>
<feature type="transmembrane region" description="Helical" evidence="6">
    <location>
        <begin position="125"/>
        <end position="152"/>
    </location>
</feature>
<feature type="transmembrane region" description="Helical" evidence="6">
    <location>
        <begin position="410"/>
        <end position="429"/>
    </location>
</feature>
<feature type="transmembrane region" description="Helical" evidence="6">
    <location>
        <begin position="172"/>
        <end position="192"/>
    </location>
</feature>
<keyword evidence="4 6" id="KW-0472">Membrane</keyword>
<evidence type="ECO:0000256" key="2">
    <source>
        <dbReference type="ARBA" id="ARBA00022692"/>
    </source>
</evidence>
<sequence>MKKLEEAMLHVSIIVIALLANRKITYEFSVPKYAFITLFALLIVILLLIEWSKRNKFELSLHLSFANLLWFIFAACALLSTLYVFQNNRFYFRYSIDIALYTLLTAFMALYFSNRTRSRDVITRLLLTFLASGMVVAIDSLLNFYTGTSIFFGNVGAPFDRVTIRSSVGNVIFVTNYLGMLLPVSLYFIISNNYGWKNAKKKEYVMVKIFSLVYFLLALIVIAIGQTRSEYIALAIMIFLFVFFYLIYRRNKEREEAPFGEQLKRFNRIIFVLLVILSIAVLVVYNTDNPLTRYGTVSLLGRFAPQVFASNAEERLLAWLSAVEQWKKSKWIGTGIGTYQILAIEELAKVMEKHPRFLYVWNNFKRTHNDYFQVLGEMGVLGFVTLLVLAVLLGVYALNRFKKLKSFEDFLLFLAMSVGFVGFMVQSFFSFPGHLLPNSLLAIFYAAVATGVHFNPIENGFLSWRINLRGFKLAVALVLALFTVLSTTYLKWNYFVSEVYFKSGNSSYSFLANLEGEKNRLEQLEKTLLTRLEELENLSGPFVNLRPENFKIENLDPVEVEKRRINQIVSMRTSITNDLEKVRNGLKEIQRLQQQHSKLAMENLLKSVKLNHTYGKSHFYLASLALRGERISGLTNALKDGKTSVLTQNYDDYQSVIAPQFKTSDLLFLMDLRRSNPNSIDESTIAYLQAMIDSCALFKTSLLSFNERNTYKALAARYATLAGAIKQLRRQLDYLQENETGKAVLQKLEGLYEKYRDEFIYWAKGTVYRLPDSWNRYPEWKNPDTLRAIQGEDIYRVLAVQLASFESLTNDKAIEFLQYLARKEIWACEAVASKGVWGVPDGAALIYLVAVQFLRAHDPVRANELLQTMREDYKPSFERIASELQRLDLKKTIDEYLQNVSKAIERILSKENVPSVRIKSVQSIVEGLSDQIESQFKSADWKMAINNELTAIQGGDVNKAHSLVSSLTSAMINEVQRLLSNVIKDQNKLNQAVQEIKVVVNNVPMALKLWERYSRFVAFYNVLEEVSQ</sequence>
<dbReference type="PANTHER" id="PTHR37422">
    <property type="entry name" value="TEICHURONIC ACID BIOSYNTHESIS PROTEIN TUAE"/>
    <property type="match status" value="1"/>
</dbReference>
<keyword evidence="3 6" id="KW-1133">Transmembrane helix</keyword>
<feature type="transmembrane region" description="Helical" evidence="6">
    <location>
        <begin position="435"/>
        <end position="452"/>
    </location>
</feature>
<feature type="domain" description="O-antigen ligase-related" evidence="7">
    <location>
        <begin position="214"/>
        <end position="386"/>
    </location>
</feature>